<keyword evidence="9" id="KW-0902">Two-component regulatory system</keyword>
<feature type="transmembrane region" description="Helical" evidence="11">
    <location>
        <begin position="43"/>
        <end position="65"/>
    </location>
</feature>
<dbReference type="SMART" id="SM00387">
    <property type="entry name" value="HATPase_c"/>
    <property type="match status" value="1"/>
</dbReference>
<evidence type="ECO:0000256" key="8">
    <source>
        <dbReference type="ARBA" id="ARBA00022840"/>
    </source>
</evidence>
<name>A0AB39BKL9_9MICO</name>
<evidence type="ECO:0000256" key="6">
    <source>
        <dbReference type="ARBA" id="ARBA00022741"/>
    </source>
</evidence>
<accession>A0AB39BKL9</accession>
<dbReference type="InterPro" id="IPR013656">
    <property type="entry name" value="PAS_4"/>
</dbReference>
<dbReference type="Gene3D" id="3.30.450.20">
    <property type="entry name" value="PAS domain"/>
    <property type="match status" value="1"/>
</dbReference>
<keyword evidence="11" id="KW-1133">Transmembrane helix</keyword>
<dbReference type="GO" id="GO:0000155">
    <property type="term" value="F:phosphorelay sensor kinase activity"/>
    <property type="evidence" value="ECO:0007669"/>
    <property type="project" value="InterPro"/>
</dbReference>
<dbReference type="EC" id="2.7.13.3" evidence="3"/>
<sequence length="554" mass="59780">MPLLEVGTRPRGRLKVFVRAQLPLLVGTLFVAGVAALPTPVEFGSPLLLGGLAIVLLASLLVLVVPWERLPPIAMIGIPLVDVVGVAFIRAELFPVLPSSGMLTIFPVLWLAFAFGRRGIAVAVLSTVFISSFFFVYRQSWPADLVDWANVVTLPVLIVGVALVVNFAAAQLRRNRGRLVEANEALTEALARSQDETLLSRAILDTVSTAVAFFDGSNRLTLSNQQARDFAELAGFDLGAAEYSGDRVLSADRTSPIPPEEQIVPRALRGETLLEHVEWVGPPDRQRAMVAASSRVHRADGELLGTVIVAYDITELAHAIEIREEFLSTVSHELRTPLTNVTGYLELLVDALEEPGPPATPGAVDPVARGYLDVVARNAELLRTRIDELLAATETTLPPVKRPTDLTELLRGAATAARRVADGKNQTVELRQHTEEECVVELDPDRIGRALREVVDNAVKFSAPGTTIGISHDCSDGRATISVSDQGVGMGRAEQSRIFDRFYRTPYARRQAVQGFGLGLTLARSIVASHDGSISVQSAPDTGTTMTITLPHTT</sequence>
<dbReference type="InterPro" id="IPR003594">
    <property type="entry name" value="HATPase_dom"/>
</dbReference>
<evidence type="ECO:0000313" key="13">
    <source>
        <dbReference type="EMBL" id="XDI06723.1"/>
    </source>
</evidence>
<dbReference type="InterPro" id="IPR036890">
    <property type="entry name" value="HATPase_C_sf"/>
</dbReference>
<keyword evidence="6" id="KW-0547">Nucleotide-binding</keyword>
<keyword evidence="5" id="KW-0808">Transferase</keyword>
<dbReference type="GO" id="GO:0005886">
    <property type="term" value="C:plasma membrane"/>
    <property type="evidence" value="ECO:0007669"/>
    <property type="project" value="UniProtKB-SubCell"/>
</dbReference>
<evidence type="ECO:0000256" key="11">
    <source>
        <dbReference type="SAM" id="Phobius"/>
    </source>
</evidence>
<evidence type="ECO:0000259" key="12">
    <source>
        <dbReference type="PROSITE" id="PS50109"/>
    </source>
</evidence>
<gene>
    <name evidence="13" type="ORF">ABFY20_06370</name>
</gene>
<dbReference type="SUPFAM" id="SSF55785">
    <property type="entry name" value="PYP-like sensor domain (PAS domain)"/>
    <property type="match status" value="1"/>
</dbReference>
<dbReference type="Pfam" id="PF02518">
    <property type="entry name" value="HATPase_c"/>
    <property type="match status" value="1"/>
</dbReference>
<dbReference type="InterPro" id="IPR036097">
    <property type="entry name" value="HisK_dim/P_sf"/>
</dbReference>
<dbReference type="InterPro" id="IPR004358">
    <property type="entry name" value="Sig_transdc_His_kin-like_C"/>
</dbReference>
<keyword evidence="11" id="KW-0812">Transmembrane</keyword>
<keyword evidence="11" id="KW-0472">Membrane</keyword>
<feature type="transmembrane region" description="Helical" evidence="11">
    <location>
        <begin position="16"/>
        <end position="37"/>
    </location>
</feature>
<dbReference type="PRINTS" id="PR00344">
    <property type="entry name" value="BCTRLSENSOR"/>
</dbReference>
<proteinExistence type="predicted"/>
<evidence type="ECO:0000256" key="4">
    <source>
        <dbReference type="ARBA" id="ARBA00022553"/>
    </source>
</evidence>
<evidence type="ECO:0000256" key="1">
    <source>
        <dbReference type="ARBA" id="ARBA00000085"/>
    </source>
</evidence>
<dbReference type="InterPro" id="IPR035965">
    <property type="entry name" value="PAS-like_dom_sf"/>
</dbReference>
<dbReference type="CDD" id="cd00075">
    <property type="entry name" value="HATPase"/>
    <property type="match status" value="1"/>
</dbReference>
<comment type="catalytic activity">
    <reaction evidence="1">
        <text>ATP + protein L-histidine = ADP + protein N-phospho-L-histidine.</text>
        <dbReference type="EC" id="2.7.13.3"/>
    </reaction>
</comment>
<organism evidence="13">
    <name type="scientific">Herbiconiux sp. A18JL235</name>
    <dbReference type="NCBI Taxonomy" id="3152363"/>
    <lineage>
        <taxon>Bacteria</taxon>
        <taxon>Bacillati</taxon>
        <taxon>Actinomycetota</taxon>
        <taxon>Actinomycetes</taxon>
        <taxon>Micrococcales</taxon>
        <taxon>Microbacteriaceae</taxon>
        <taxon>Herbiconiux</taxon>
    </lineage>
</organism>
<dbReference type="Pfam" id="PF08448">
    <property type="entry name" value="PAS_4"/>
    <property type="match status" value="1"/>
</dbReference>
<dbReference type="InterPro" id="IPR005467">
    <property type="entry name" value="His_kinase_dom"/>
</dbReference>
<dbReference type="Gene3D" id="3.30.565.10">
    <property type="entry name" value="Histidine kinase-like ATPase, C-terminal domain"/>
    <property type="match status" value="1"/>
</dbReference>
<dbReference type="SUPFAM" id="SSF55874">
    <property type="entry name" value="ATPase domain of HSP90 chaperone/DNA topoisomerase II/histidine kinase"/>
    <property type="match status" value="1"/>
</dbReference>
<dbReference type="SMART" id="SM00388">
    <property type="entry name" value="HisKA"/>
    <property type="match status" value="1"/>
</dbReference>
<feature type="transmembrane region" description="Helical" evidence="11">
    <location>
        <begin position="149"/>
        <end position="169"/>
    </location>
</feature>
<dbReference type="GO" id="GO:0000156">
    <property type="term" value="F:phosphorelay response regulator activity"/>
    <property type="evidence" value="ECO:0007669"/>
    <property type="project" value="TreeGrafter"/>
</dbReference>
<dbReference type="FunFam" id="3.30.565.10:FF:000006">
    <property type="entry name" value="Sensor histidine kinase WalK"/>
    <property type="match status" value="1"/>
</dbReference>
<evidence type="ECO:0000256" key="5">
    <source>
        <dbReference type="ARBA" id="ARBA00022679"/>
    </source>
</evidence>
<dbReference type="GO" id="GO:0007234">
    <property type="term" value="P:osmosensory signaling via phosphorelay pathway"/>
    <property type="evidence" value="ECO:0007669"/>
    <property type="project" value="TreeGrafter"/>
</dbReference>
<feature type="transmembrane region" description="Helical" evidence="11">
    <location>
        <begin position="120"/>
        <end position="137"/>
    </location>
</feature>
<protein>
    <recommendedName>
        <fullName evidence="10">Sensor-like histidine kinase SenX3</fullName>
        <ecNumber evidence="3">2.7.13.3</ecNumber>
    </recommendedName>
</protein>
<evidence type="ECO:0000256" key="7">
    <source>
        <dbReference type="ARBA" id="ARBA00022777"/>
    </source>
</evidence>
<dbReference type="InterPro" id="IPR050351">
    <property type="entry name" value="BphY/WalK/GraS-like"/>
</dbReference>
<keyword evidence="7" id="KW-0418">Kinase</keyword>
<dbReference type="CDD" id="cd00082">
    <property type="entry name" value="HisKA"/>
    <property type="match status" value="1"/>
</dbReference>
<dbReference type="RefSeq" id="WP_368499102.1">
    <property type="nucleotide sequence ID" value="NZ_CP162511.1"/>
</dbReference>
<dbReference type="SUPFAM" id="SSF47384">
    <property type="entry name" value="Homodimeric domain of signal transducing histidine kinase"/>
    <property type="match status" value="1"/>
</dbReference>
<feature type="domain" description="Histidine kinase" evidence="12">
    <location>
        <begin position="329"/>
        <end position="554"/>
    </location>
</feature>
<dbReference type="InterPro" id="IPR003661">
    <property type="entry name" value="HisK_dim/P_dom"/>
</dbReference>
<dbReference type="GO" id="GO:0005524">
    <property type="term" value="F:ATP binding"/>
    <property type="evidence" value="ECO:0007669"/>
    <property type="project" value="UniProtKB-KW"/>
</dbReference>
<dbReference type="Pfam" id="PF00512">
    <property type="entry name" value="HisKA"/>
    <property type="match status" value="1"/>
</dbReference>
<feature type="transmembrane region" description="Helical" evidence="11">
    <location>
        <begin position="72"/>
        <end position="89"/>
    </location>
</feature>
<comment type="subcellular location">
    <subcellularLocation>
        <location evidence="2">Cell membrane</location>
    </subcellularLocation>
</comment>
<reference evidence="13" key="1">
    <citation type="submission" date="2024-05" db="EMBL/GenBank/DDBJ databases">
        <title>Herbiconiux sp. A18JL235.</title>
        <authorList>
            <person name="Zhang G."/>
        </authorList>
    </citation>
    <scope>NUCLEOTIDE SEQUENCE</scope>
    <source>
        <strain evidence="13">A18JL235</strain>
    </source>
</reference>
<evidence type="ECO:0000256" key="9">
    <source>
        <dbReference type="ARBA" id="ARBA00023012"/>
    </source>
</evidence>
<evidence type="ECO:0000256" key="2">
    <source>
        <dbReference type="ARBA" id="ARBA00004236"/>
    </source>
</evidence>
<dbReference type="AlphaFoldDB" id="A0AB39BKL9"/>
<dbReference type="PANTHER" id="PTHR42878:SF7">
    <property type="entry name" value="SENSOR HISTIDINE KINASE GLRK"/>
    <property type="match status" value="1"/>
</dbReference>
<dbReference type="Gene3D" id="1.10.287.130">
    <property type="match status" value="1"/>
</dbReference>
<keyword evidence="4" id="KW-0597">Phosphoprotein</keyword>
<keyword evidence="8 13" id="KW-0067">ATP-binding</keyword>
<evidence type="ECO:0000256" key="10">
    <source>
        <dbReference type="ARBA" id="ARBA00039401"/>
    </source>
</evidence>
<evidence type="ECO:0000256" key="3">
    <source>
        <dbReference type="ARBA" id="ARBA00012438"/>
    </source>
</evidence>
<dbReference type="PROSITE" id="PS50109">
    <property type="entry name" value="HIS_KIN"/>
    <property type="match status" value="1"/>
</dbReference>
<dbReference type="PANTHER" id="PTHR42878">
    <property type="entry name" value="TWO-COMPONENT HISTIDINE KINASE"/>
    <property type="match status" value="1"/>
</dbReference>
<dbReference type="GO" id="GO:0030295">
    <property type="term" value="F:protein kinase activator activity"/>
    <property type="evidence" value="ECO:0007669"/>
    <property type="project" value="TreeGrafter"/>
</dbReference>
<dbReference type="EMBL" id="CP162511">
    <property type="protein sequence ID" value="XDI06723.1"/>
    <property type="molecule type" value="Genomic_DNA"/>
</dbReference>